<protein>
    <submittedName>
        <fullName evidence="7">Transcriptional regulatory protein FixJ</fullName>
    </submittedName>
</protein>
<dbReference type="OrthoDB" id="9782655at2"/>
<dbReference type="AlphaFoldDB" id="A0A564FRA8"/>
<evidence type="ECO:0000313" key="6">
    <source>
        <dbReference type="EMBL" id="GJD56883.1"/>
    </source>
</evidence>
<dbReference type="SUPFAM" id="SSF52172">
    <property type="entry name" value="CheY-like"/>
    <property type="match status" value="1"/>
</dbReference>
<sequence length="124" mass="13100">MPAPPGPVLVVDDDEAVRDSLKFLLELEGLDVRLYKDGAGLLEETLPERGCLVVDYQIPGLNGLELIACLRGRKVGLPAILITGRGSADLRARAAQAGFRAVLEKPFHDASLVDGIQEALAAGA</sequence>
<evidence type="ECO:0000256" key="4">
    <source>
        <dbReference type="PROSITE-ProRule" id="PRU00169"/>
    </source>
</evidence>
<proteinExistence type="predicted"/>
<dbReference type="RefSeq" id="WP_144759354.1">
    <property type="nucleotide sequence ID" value="NZ_BPQI01000076.1"/>
</dbReference>
<dbReference type="Gene3D" id="3.40.50.2300">
    <property type="match status" value="1"/>
</dbReference>
<dbReference type="Proteomes" id="UP001055303">
    <property type="component" value="Unassembled WGS sequence"/>
</dbReference>
<gene>
    <name evidence="7" type="primary">fixJ_2</name>
    <name evidence="6" type="ORF">IFDJLNFL_2781</name>
    <name evidence="7" type="ORF">MTDSW087_00384</name>
</gene>
<dbReference type="EMBL" id="CABFVH010000001">
    <property type="protein sequence ID" value="VUF10713.1"/>
    <property type="molecule type" value="Genomic_DNA"/>
</dbReference>
<feature type="domain" description="Response regulatory" evidence="5">
    <location>
        <begin position="7"/>
        <end position="120"/>
    </location>
</feature>
<dbReference type="InterPro" id="IPR001789">
    <property type="entry name" value="Sig_transdc_resp-reg_receiver"/>
</dbReference>
<accession>A0A564FRA8</accession>
<dbReference type="GO" id="GO:0000160">
    <property type="term" value="P:phosphorelay signal transduction system"/>
    <property type="evidence" value="ECO:0007669"/>
    <property type="project" value="InterPro"/>
</dbReference>
<keyword evidence="1 4" id="KW-0597">Phosphoprotein</keyword>
<reference evidence="7 8" key="1">
    <citation type="submission" date="2019-06" db="EMBL/GenBank/DDBJ databases">
        <authorList>
            <person name="Rodrigo-Torres L."/>
            <person name="Arahal R. D."/>
            <person name="Lucena T."/>
        </authorList>
    </citation>
    <scope>NUCLEOTIDE SEQUENCE [LARGE SCALE GENOMIC DNA]</scope>
    <source>
        <strain evidence="7 8">SW08-7</strain>
    </source>
</reference>
<evidence type="ECO:0000313" key="9">
    <source>
        <dbReference type="Proteomes" id="UP001055303"/>
    </source>
</evidence>
<dbReference type="PROSITE" id="PS50110">
    <property type="entry name" value="RESPONSE_REGULATORY"/>
    <property type="match status" value="1"/>
</dbReference>
<evidence type="ECO:0000259" key="5">
    <source>
        <dbReference type="PROSITE" id="PS50110"/>
    </source>
</evidence>
<dbReference type="Proteomes" id="UP000401717">
    <property type="component" value="Unassembled WGS sequence"/>
</dbReference>
<name>A0A564FRA8_9HYPH</name>
<dbReference type="InterPro" id="IPR050595">
    <property type="entry name" value="Bact_response_regulator"/>
</dbReference>
<reference evidence="6" key="3">
    <citation type="submission" date="2021-08" db="EMBL/GenBank/DDBJ databases">
        <authorList>
            <person name="Tani A."/>
            <person name="Ola A."/>
            <person name="Ogura Y."/>
            <person name="Katsura K."/>
            <person name="Hayashi T."/>
        </authorList>
    </citation>
    <scope>NUCLEOTIDE SEQUENCE</scope>
    <source>
        <strain evidence="6">DSM 22415</strain>
    </source>
</reference>
<evidence type="ECO:0000313" key="8">
    <source>
        <dbReference type="Proteomes" id="UP000401717"/>
    </source>
</evidence>
<keyword evidence="3" id="KW-0804">Transcription</keyword>
<evidence type="ECO:0000256" key="2">
    <source>
        <dbReference type="ARBA" id="ARBA00023015"/>
    </source>
</evidence>
<dbReference type="EMBL" id="BPQI01000076">
    <property type="protein sequence ID" value="GJD56883.1"/>
    <property type="molecule type" value="Genomic_DNA"/>
</dbReference>
<keyword evidence="9" id="KW-1185">Reference proteome</keyword>
<dbReference type="InterPro" id="IPR011006">
    <property type="entry name" value="CheY-like_superfamily"/>
</dbReference>
<dbReference type="PANTHER" id="PTHR44591">
    <property type="entry name" value="STRESS RESPONSE REGULATOR PROTEIN 1"/>
    <property type="match status" value="1"/>
</dbReference>
<dbReference type="PANTHER" id="PTHR44591:SF3">
    <property type="entry name" value="RESPONSE REGULATORY DOMAIN-CONTAINING PROTEIN"/>
    <property type="match status" value="1"/>
</dbReference>
<keyword evidence="2" id="KW-0805">Transcription regulation</keyword>
<evidence type="ECO:0000256" key="1">
    <source>
        <dbReference type="ARBA" id="ARBA00022553"/>
    </source>
</evidence>
<evidence type="ECO:0000256" key="3">
    <source>
        <dbReference type="ARBA" id="ARBA00023163"/>
    </source>
</evidence>
<organism evidence="7 8">
    <name type="scientific">Methylobacterium dankookense</name>
    <dbReference type="NCBI Taxonomy" id="560405"/>
    <lineage>
        <taxon>Bacteria</taxon>
        <taxon>Pseudomonadati</taxon>
        <taxon>Pseudomonadota</taxon>
        <taxon>Alphaproteobacteria</taxon>
        <taxon>Hyphomicrobiales</taxon>
        <taxon>Methylobacteriaceae</taxon>
        <taxon>Methylobacterium</taxon>
    </lineage>
</organism>
<dbReference type="Pfam" id="PF00072">
    <property type="entry name" value="Response_reg"/>
    <property type="match status" value="1"/>
</dbReference>
<feature type="modified residue" description="4-aspartylphosphate" evidence="4">
    <location>
        <position position="55"/>
    </location>
</feature>
<dbReference type="SMART" id="SM00448">
    <property type="entry name" value="REC"/>
    <property type="match status" value="1"/>
</dbReference>
<reference evidence="6" key="2">
    <citation type="journal article" date="2021" name="Front. Microbiol.">
        <title>Comprehensive Comparative Genomics and Phenotyping of Methylobacterium Species.</title>
        <authorList>
            <person name="Alessa O."/>
            <person name="Ogura Y."/>
            <person name="Fujitani Y."/>
            <person name="Takami H."/>
            <person name="Hayashi T."/>
            <person name="Sahin N."/>
            <person name="Tani A."/>
        </authorList>
    </citation>
    <scope>NUCLEOTIDE SEQUENCE</scope>
    <source>
        <strain evidence="6">DSM 22415</strain>
    </source>
</reference>
<evidence type="ECO:0000313" key="7">
    <source>
        <dbReference type="EMBL" id="VUF10713.1"/>
    </source>
</evidence>